<name>A0A1B1TA99_9ARCH</name>
<dbReference type="AlphaFoldDB" id="A0A1B1TA99"/>
<dbReference type="EMBL" id="KP211814">
    <property type="protein sequence ID" value="ANV79214.1"/>
    <property type="molecule type" value="Genomic_DNA"/>
</dbReference>
<organism evidence="1">
    <name type="scientific">uncultured Poseidoniia archaeon</name>
    <dbReference type="NCBI Taxonomy" id="1697135"/>
    <lineage>
        <taxon>Archaea</taxon>
        <taxon>Methanobacteriati</taxon>
        <taxon>Thermoplasmatota</taxon>
        <taxon>Candidatus Poseidoniia</taxon>
        <taxon>environmental samples</taxon>
    </lineage>
</organism>
<proteinExistence type="predicted"/>
<accession>A0A1B1TA99</accession>
<dbReference type="SUPFAM" id="SSF48452">
    <property type="entry name" value="TPR-like"/>
    <property type="match status" value="1"/>
</dbReference>
<sequence length="598" mass="66743">MNSQGVIHVTSGVHGEVRNVRFKVWDGRPNLLETLKELMVTSEVSEAEIRSVASLIGEKASPQDVDLSLMILAAKYHQDGKKVTLVTDDFKMTTTKEKAGFGFDTCPPSTFLFRISEDAKGQHSSRMKALSRRVRSAEMRYAISRAAEYDVQSKLTWLVDSLLTNRPNLPSPTDEAEEKDDREVMVRTLQRILRGEKVKSSRKNKLGKLPEICHPVSEIDQSLGKILEMDEVTDLPRIYEELVELSRNCQESVGLGLASMNDNIAGIAHRAIAGPLSRLETVLGMLAGLLGRIEISKLHLSRSLYLSSLSLDDVAELKTLYQLGLLNLSSESNDRAAELFDKANQLAKEREHPNLIYLIAAALSRFLSGEEEIATSQLEQAREQIEDDKEGAIQQLLKLAHSLLGVDRPWFALEIFDEALECAVEVNSSKAEEIKEMLLFTNTAATGIENRQLVKIRKFLDNLNKVSTDKEKDVKTSQEAIKESMKDQEKSEIEYWDDWREADKLLVDGSTLNIVRSEVDDEGRVLLVVHHSIFGGLGVFIPNDAPEVSANQNVKLSGTRIKVAKAPESLENNQNIKGIVALENPEALEVNLVDNKFE</sequence>
<protein>
    <submittedName>
        <fullName evidence="1">Uncharacterized protein</fullName>
    </submittedName>
</protein>
<evidence type="ECO:0000313" key="1">
    <source>
        <dbReference type="EMBL" id="ANV79214.1"/>
    </source>
</evidence>
<reference evidence="1" key="1">
    <citation type="submission" date="2014-11" db="EMBL/GenBank/DDBJ databases">
        <authorList>
            <person name="Zhu J."/>
            <person name="Qi W."/>
            <person name="Song R."/>
        </authorList>
    </citation>
    <scope>NUCLEOTIDE SEQUENCE</scope>
</reference>
<reference evidence="1" key="2">
    <citation type="journal article" date="2015" name="ISME J.">
        <title>A new class of marine Euryarchaeota group II from the Mediterranean deep chlorophyll maximum.</title>
        <authorList>
            <person name="Martin-Cuadrado A.B."/>
            <person name="Garcia-Heredia I."/>
            <person name="Molto A.G."/>
            <person name="Lopez-Ubeda R."/>
            <person name="Kimes N."/>
            <person name="Lopez-Garcia P."/>
            <person name="Moreira D."/>
            <person name="Rodriguez-Valera F."/>
        </authorList>
    </citation>
    <scope>NUCLEOTIDE SEQUENCE</scope>
</reference>
<dbReference type="InterPro" id="IPR011990">
    <property type="entry name" value="TPR-like_helical_dom_sf"/>
</dbReference>